<comment type="similarity">
    <text evidence="2 8 9">Belongs to the dihydrofolate reductase family.</text>
</comment>
<reference evidence="11 12" key="1">
    <citation type="submission" date="2020-08" db="EMBL/GenBank/DDBJ databases">
        <title>Genomic Encyclopedia of Type Strains, Phase IV (KMG-IV): sequencing the most valuable type-strain genomes for metagenomic binning, comparative biology and taxonomic classification.</title>
        <authorList>
            <person name="Goeker M."/>
        </authorList>
    </citation>
    <scope>NUCLEOTIDE SEQUENCE [LARGE SCALE GENOMIC DNA]</scope>
    <source>
        <strain evidence="11 12">DSM 19163</strain>
    </source>
</reference>
<dbReference type="AlphaFoldDB" id="A0A9Q2CYE6"/>
<feature type="domain" description="DHFR" evidence="10">
    <location>
        <begin position="1"/>
        <end position="155"/>
    </location>
</feature>
<evidence type="ECO:0000256" key="3">
    <source>
        <dbReference type="ARBA" id="ARBA00012856"/>
    </source>
</evidence>
<dbReference type="GO" id="GO:0004146">
    <property type="term" value="F:dihydrofolate reductase activity"/>
    <property type="evidence" value="ECO:0007669"/>
    <property type="project" value="UniProtKB-EC"/>
</dbReference>
<dbReference type="PRINTS" id="PR00070">
    <property type="entry name" value="DHFR"/>
</dbReference>
<protein>
    <recommendedName>
        <fullName evidence="3 8">Dihydrofolate reductase</fullName>
        <ecNumber evidence="3 8">1.5.1.3</ecNumber>
    </recommendedName>
</protein>
<dbReference type="Pfam" id="PF00186">
    <property type="entry name" value="DHFR_1"/>
    <property type="match status" value="1"/>
</dbReference>
<dbReference type="InterPro" id="IPR012259">
    <property type="entry name" value="DHFR"/>
</dbReference>
<accession>A0A9Q2CYE6</accession>
<comment type="catalytic activity">
    <reaction evidence="8">
        <text>(6S)-5,6,7,8-tetrahydrofolate + NADP(+) = 7,8-dihydrofolate + NADPH + H(+)</text>
        <dbReference type="Rhea" id="RHEA:15009"/>
        <dbReference type="ChEBI" id="CHEBI:15378"/>
        <dbReference type="ChEBI" id="CHEBI:57451"/>
        <dbReference type="ChEBI" id="CHEBI:57453"/>
        <dbReference type="ChEBI" id="CHEBI:57783"/>
        <dbReference type="ChEBI" id="CHEBI:58349"/>
        <dbReference type="EC" id="1.5.1.3"/>
    </reaction>
</comment>
<comment type="function">
    <text evidence="7 8">Key enzyme in folate metabolism. Catalyzes an essential reaction for de novo glycine and purine synthesis, and for DNA precursor synthesis.</text>
</comment>
<evidence type="ECO:0000259" key="10">
    <source>
        <dbReference type="PROSITE" id="PS51330"/>
    </source>
</evidence>
<gene>
    <name evidence="11" type="ORF">HNQ45_000248</name>
</gene>
<keyword evidence="4 8" id="KW-0554">One-carbon metabolism</keyword>
<dbReference type="FunFam" id="3.40.430.10:FF:000001">
    <property type="entry name" value="Dihydrofolate reductase"/>
    <property type="match status" value="1"/>
</dbReference>
<keyword evidence="12" id="KW-1185">Reference proteome</keyword>
<evidence type="ECO:0000256" key="2">
    <source>
        <dbReference type="ARBA" id="ARBA00009539"/>
    </source>
</evidence>
<dbReference type="PROSITE" id="PS00075">
    <property type="entry name" value="DHFR_1"/>
    <property type="match status" value="1"/>
</dbReference>
<dbReference type="EC" id="1.5.1.3" evidence="3 8"/>
<comment type="pathway">
    <text evidence="1 8">Cofactor biosynthesis; tetrahydrofolate biosynthesis; 5,6,7,8-tetrahydrofolate from 7,8-dihydrofolate: step 1/1.</text>
</comment>
<evidence type="ECO:0000256" key="1">
    <source>
        <dbReference type="ARBA" id="ARBA00004903"/>
    </source>
</evidence>
<organism evidence="11 12">
    <name type="scientific">Nosocomiicoccus ampullae</name>
    <dbReference type="NCBI Taxonomy" id="489910"/>
    <lineage>
        <taxon>Bacteria</taxon>
        <taxon>Bacillati</taxon>
        <taxon>Bacillota</taxon>
        <taxon>Bacilli</taxon>
        <taxon>Bacillales</taxon>
        <taxon>Staphylococcaceae</taxon>
        <taxon>Nosocomiicoccus</taxon>
    </lineage>
</organism>
<keyword evidence="6 8" id="KW-0560">Oxidoreductase</keyword>
<evidence type="ECO:0000313" key="12">
    <source>
        <dbReference type="Proteomes" id="UP000579136"/>
    </source>
</evidence>
<dbReference type="EMBL" id="JACHHF010000001">
    <property type="protein sequence ID" value="MBB5175390.1"/>
    <property type="molecule type" value="Genomic_DNA"/>
</dbReference>
<dbReference type="GO" id="GO:0006730">
    <property type="term" value="P:one-carbon metabolic process"/>
    <property type="evidence" value="ECO:0007669"/>
    <property type="project" value="UniProtKB-KW"/>
</dbReference>
<dbReference type="GO" id="GO:0070401">
    <property type="term" value="F:NADP+ binding"/>
    <property type="evidence" value="ECO:0007669"/>
    <property type="project" value="UniProtKB-ARBA"/>
</dbReference>
<dbReference type="InterPro" id="IPR024072">
    <property type="entry name" value="DHFR-like_dom_sf"/>
</dbReference>
<evidence type="ECO:0000256" key="6">
    <source>
        <dbReference type="ARBA" id="ARBA00023002"/>
    </source>
</evidence>
<dbReference type="Proteomes" id="UP000579136">
    <property type="component" value="Unassembled WGS sequence"/>
</dbReference>
<dbReference type="PANTHER" id="PTHR48069:SF3">
    <property type="entry name" value="DIHYDROFOLATE REDUCTASE"/>
    <property type="match status" value="1"/>
</dbReference>
<comment type="caution">
    <text evidence="11">The sequence shown here is derived from an EMBL/GenBank/DDBJ whole genome shotgun (WGS) entry which is preliminary data.</text>
</comment>
<dbReference type="SUPFAM" id="SSF53597">
    <property type="entry name" value="Dihydrofolate reductase-like"/>
    <property type="match status" value="1"/>
</dbReference>
<evidence type="ECO:0000256" key="4">
    <source>
        <dbReference type="ARBA" id="ARBA00022563"/>
    </source>
</evidence>
<proteinExistence type="inferred from homology"/>
<dbReference type="GO" id="GO:0046452">
    <property type="term" value="P:dihydrofolate metabolic process"/>
    <property type="evidence" value="ECO:0007669"/>
    <property type="project" value="TreeGrafter"/>
</dbReference>
<name>A0A9Q2CYE6_9STAP</name>
<dbReference type="PROSITE" id="PS51330">
    <property type="entry name" value="DHFR_2"/>
    <property type="match status" value="1"/>
</dbReference>
<evidence type="ECO:0000256" key="9">
    <source>
        <dbReference type="RuleBase" id="RU004474"/>
    </source>
</evidence>
<dbReference type="GO" id="GO:0005829">
    <property type="term" value="C:cytosol"/>
    <property type="evidence" value="ECO:0007669"/>
    <property type="project" value="TreeGrafter"/>
</dbReference>
<dbReference type="CDD" id="cd00209">
    <property type="entry name" value="DHFR"/>
    <property type="match status" value="1"/>
</dbReference>
<evidence type="ECO:0000256" key="7">
    <source>
        <dbReference type="ARBA" id="ARBA00025067"/>
    </source>
</evidence>
<dbReference type="InterPro" id="IPR001796">
    <property type="entry name" value="DHFR_dom"/>
</dbReference>
<sequence length="162" mass="18847">MLSLIVAYANQNVIGFKGDMPWKLPHDLKRVKEITTGHTIVMGRSTYESLGKPLPNRKNVVLTSQNIEDDGIEIIRSLEEIKDLEGKVFIFGGSKLYHAMIDEVDEMYITEIYEDFIGDTFFPEYDKDDFEIISREDFDVSEDVNYPYSYLHIIRKEDSYES</sequence>
<keyword evidence="5 8" id="KW-0521">NADP</keyword>
<evidence type="ECO:0000256" key="8">
    <source>
        <dbReference type="PIRNR" id="PIRNR000194"/>
    </source>
</evidence>
<evidence type="ECO:0000313" key="11">
    <source>
        <dbReference type="EMBL" id="MBB5175390.1"/>
    </source>
</evidence>
<dbReference type="PANTHER" id="PTHR48069">
    <property type="entry name" value="DIHYDROFOLATE REDUCTASE"/>
    <property type="match status" value="1"/>
</dbReference>
<dbReference type="GO" id="GO:0046654">
    <property type="term" value="P:tetrahydrofolate biosynthetic process"/>
    <property type="evidence" value="ECO:0007669"/>
    <property type="project" value="InterPro"/>
</dbReference>
<evidence type="ECO:0000256" key="5">
    <source>
        <dbReference type="ARBA" id="ARBA00022857"/>
    </source>
</evidence>
<dbReference type="InterPro" id="IPR017925">
    <property type="entry name" value="DHFR_CS"/>
</dbReference>
<dbReference type="PIRSF" id="PIRSF000194">
    <property type="entry name" value="DHFR"/>
    <property type="match status" value="1"/>
</dbReference>
<dbReference type="Gene3D" id="3.40.430.10">
    <property type="entry name" value="Dihydrofolate Reductase, subunit A"/>
    <property type="match status" value="1"/>
</dbReference>
<dbReference type="GO" id="GO:0046655">
    <property type="term" value="P:folic acid metabolic process"/>
    <property type="evidence" value="ECO:0007669"/>
    <property type="project" value="TreeGrafter"/>
</dbReference>